<sequence length="358" mass="40395">MVAKMSKINVSKFKRFPLYDDNLFTIDSGTKLDKSKMSSINPSINFVGRANANNGVTDFIDKITDLDPYPAGLLTISLGGEYLGSCFIQDKPFYTSQNVNVLIPKHNMSDRCKKYIATVIFKEGRLYYKAFVDELNRHMKTDFSIPLPVDSNGCPDWAYMEDYIKNIEINVNTSLTKLLIAKETELNKIDISEWSTFSIDDLFEAQNTGNILARNVIDGSGETPFVTASGINNGVAGYIDASKYKIIPGNSILVGGKTFTLSYQEKDFVSNDSHNFTLKLKDYNATKKEYLYLISVLKAELSDKYSWGDAVTKNKILKESIHLPVDSKGNPNFKYMSQYIKDMEETIKNYLTKLQTIV</sequence>
<reference evidence="5" key="1">
    <citation type="submission" date="2019-02" db="EMBL/GenBank/DDBJ databases">
        <title>Genome sequencing of Clostridium botulinum clinical isolates.</title>
        <authorList>
            <person name="Brunt J."/>
            <person name="Van Vliet A.H.M."/>
            <person name="Stringer S.C."/>
            <person name="Grant K.A."/>
            <person name="Carter A.C."/>
            <person name="Peck M.W."/>
        </authorList>
    </citation>
    <scope>NUCLEOTIDE SEQUENCE</scope>
    <source>
        <strain evidence="5">H114400598</strain>
    </source>
</reference>
<feature type="domain" description="Type I restriction modification DNA specificity" evidence="4">
    <location>
        <begin position="23"/>
        <end position="171"/>
    </location>
</feature>
<protein>
    <recommendedName>
        <fullName evidence="4">Type I restriction modification DNA specificity domain-containing protein</fullName>
    </recommendedName>
</protein>
<dbReference type="GO" id="GO:0009307">
    <property type="term" value="P:DNA restriction-modification system"/>
    <property type="evidence" value="ECO:0007669"/>
    <property type="project" value="UniProtKB-KW"/>
</dbReference>
<comment type="caution">
    <text evidence="5">The sequence shown here is derived from an EMBL/GenBank/DDBJ whole genome shotgun (WGS) entry which is preliminary data.</text>
</comment>
<evidence type="ECO:0000256" key="3">
    <source>
        <dbReference type="ARBA" id="ARBA00023125"/>
    </source>
</evidence>
<dbReference type="Gene3D" id="3.90.220.20">
    <property type="entry name" value="DNA methylase specificity domains"/>
    <property type="match status" value="2"/>
</dbReference>
<organism evidence="5">
    <name type="scientific">Clostridium botulinum</name>
    <dbReference type="NCBI Taxonomy" id="1491"/>
    <lineage>
        <taxon>Bacteria</taxon>
        <taxon>Bacillati</taxon>
        <taxon>Bacillota</taxon>
        <taxon>Clostridia</taxon>
        <taxon>Eubacteriales</taxon>
        <taxon>Clostridiaceae</taxon>
        <taxon>Clostridium</taxon>
    </lineage>
</organism>
<dbReference type="AlphaFoldDB" id="A0A6G4CRC1"/>
<dbReference type="SUPFAM" id="SSF116734">
    <property type="entry name" value="DNA methylase specificity domain"/>
    <property type="match status" value="2"/>
</dbReference>
<dbReference type="InterPro" id="IPR000055">
    <property type="entry name" value="Restrct_endonuc_typeI_TRD"/>
</dbReference>
<name>A0A6G4CRC1_CLOBO</name>
<comment type="similarity">
    <text evidence="1">Belongs to the type-I restriction system S methylase family.</text>
</comment>
<accession>A0A6G4CRC1</accession>
<feature type="domain" description="Type I restriction modification DNA specificity" evidence="4">
    <location>
        <begin position="192"/>
        <end position="352"/>
    </location>
</feature>
<evidence type="ECO:0000256" key="2">
    <source>
        <dbReference type="ARBA" id="ARBA00022747"/>
    </source>
</evidence>
<dbReference type="GO" id="GO:0003677">
    <property type="term" value="F:DNA binding"/>
    <property type="evidence" value="ECO:0007669"/>
    <property type="project" value="UniProtKB-KW"/>
</dbReference>
<dbReference type="InterPro" id="IPR044946">
    <property type="entry name" value="Restrct_endonuc_typeI_TRD_sf"/>
</dbReference>
<keyword evidence="2" id="KW-0680">Restriction system</keyword>
<dbReference type="Pfam" id="PF01420">
    <property type="entry name" value="Methylase_S"/>
    <property type="match status" value="2"/>
</dbReference>
<evidence type="ECO:0000256" key="1">
    <source>
        <dbReference type="ARBA" id="ARBA00010923"/>
    </source>
</evidence>
<proteinExistence type="inferred from homology"/>
<evidence type="ECO:0000313" key="5">
    <source>
        <dbReference type="EMBL" id="NEZ76025.1"/>
    </source>
</evidence>
<evidence type="ECO:0000259" key="4">
    <source>
        <dbReference type="Pfam" id="PF01420"/>
    </source>
</evidence>
<keyword evidence="3" id="KW-0238">DNA-binding</keyword>
<gene>
    <name evidence="5" type="ORF">EXM56_11975</name>
</gene>
<dbReference type="EMBL" id="SGKT01000025">
    <property type="protein sequence ID" value="NEZ76025.1"/>
    <property type="molecule type" value="Genomic_DNA"/>
</dbReference>